<feature type="transmembrane region" description="Helical" evidence="1">
    <location>
        <begin position="100"/>
        <end position="120"/>
    </location>
</feature>
<keyword evidence="1" id="KW-1133">Transmembrane helix</keyword>
<evidence type="ECO:0000313" key="3">
    <source>
        <dbReference type="Proteomes" id="UP000267804"/>
    </source>
</evidence>
<dbReference type="Proteomes" id="UP000267804">
    <property type="component" value="Chromosome"/>
</dbReference>
<evidence type="ECO:0000313" key="2">
    <source>
        <dbReference type="EMBL" id="AYF26998.1"/>
    </source>
</evidence>
<dbReference type="AlphaFoldDB" id="A0A386WH53"/>
<evidence type="ECO:0000256" key="1">
    <source>
        <dbReference type="SAM" id="Phobius"/>
    </source>
</evidence>
<feature type="transmembrane region" description="Helical" evidence="1">
    <location>
        <begin position="6"/>
        <end position="26"/>
    </location>
</feature>
<name>A0A386WH53_9ACTN</name>
<sequence length="176" mass="18034">MDAEFTANAAATAAIFGVFGMAWFGWAQEAPPKAWRPWLGVGSVLSLAAAIAGGVFAVRTWDEGSSVDDRTGPVFGVIVLIEVVLCAAGAIWLQRTGRASLVPGWIALIVGLHFFPLAPLLGYPALAIWAVLVTLVAVAGVAVARRYDLTPSAVVGAGTGVTLLIGAATALVHALT</sequence>
<proteinExistence type="predicted"/>
<feature type="transmembrane region" description="Helical" evidence="1">
    <location>
        <begin position="73"/>
        <end position="93"/>
    </location>
</feature>
<organism evidence="2 3">
    <name type="scientific">Micromonospora tulbaghiae</name>
    <dbReference type="NCBI Taxonomy" id="479978"/>
    <lineage>
        <taxon>Bacteria</taxon>
        <taxon>Bacillati</taxon>
        <taxon>Actinomycetota</taxon>
        <taxon>Actinomycetes</taxon>
        <taxon>Micromonosporales</taxon>
        <taxon>Micromonosporaceae</taxon>
        <taxon>Micromonospora</taxon>
    </lineage>
</organism>
<reference evidence="2 3" key="1">
    <citation type="submission" date="2017-10" db="EMBL/GenBank/DDBJ databases">
        <title>Integration of genomic and chemical information greatly accelerates assignment of the full stereostructure of myelolactone, a potent inhibitor of myeloma from a marine-derived Micromonospora.</title>
        <authorList>
            <person name="Kim M.C."/>
            <person name="Machado H."/>
            <person name="Jensen P.R."/>
            <person name="Fenical W."/>
        </authorList>
    </citation>
    <scope>NUCLEOTIDE SEQUENCE [LARGE SCALE GENOMIC DNA]</scope>
    <source>
        <strain evidence="2 3">CNY-010</strain>
    </source>
</reference>
<dbReference type="RefSeq" id="WP_120569384.1">
    <property type="nucleotide sequence ID" value="NZ_CP024087.1"/>
</dbReference>
<protein>
    <submittedName>
        <fullName evidence="2">Uncharacterized protein</fullName>
    </submittedName>
</protein>
<dbReference type="EMBL" id="CP024087">
    <property type="protein sequence ID" value="AYF26998.1"/>
    <property type="molecule type" value="Genomic_DNA"/>
</dbReference>
<keyword evidence="1" id="KW-0472">Membrane</keyword>
<gene>
    <name evidence="2" type="ORF">CSH63_06045</name>
</gene>
<feature type="transmembrane region" description="Helical" evidence="1">
    <location>
        <begin position="153"/>
        <end position="175"/>
    </location>
</feature>
<accession>A0A386WH53</accession>
<keyword evidence="1" id="KW-0812">Transmembrane</keyword>
<feature type="transmembrane region" description="Helical" evidence="1">
    <location>
        <begin position="38"/>
        <end position="61"/>
    </location>
</feature>
<feature type="transmembrane region" description="Helical" evidence="1">
    <location>
        <begin position="126"/>
        <end position="144"/>
    </location>
</feature>
<dbReference type="KEGG" id="mtua:CSH63_06045"/>